<organism evidence="1 2">
    <name type="scientific">Parapedobacter koreensis</name>
    <dbReference type="NCBI Taxonomy" id="332977"/>
    <lineage>
        <taxon>Bacteria</taxon>
        <taxon>Pseudomonadati</taxon>
        <taxon>Bacteroidota</taxon>
        <taxon>Sphingobacteriia</taxon>
        <taxon>Sphingobacteriales</taxon>
        <taxon>Sphingobacteriaceae</taxon>
        <taxon>Parapedobacter</taxon>
    </lineage>
</organism>
<dbReference type="STRING" id="332977.SAMN05421740_11513"/>
<dbReference type="Proteomes" id="UP000198916">
    <property type="component" value="Unassembled WGS sequence"/>
</dbReference>
<name>A0A1H7UDR4_9SPHI</name>
<sequence length="182" mass="19517">MRFIDSDGQWPNPILNALVSITKVKVREAINQFAFVAKDMKPIDAKSTGKDIARMSMGAEKDGVGTEVYVRMDSKGDIGMGLKAGVSTLPGKGTASAEYVENIAGGEPKVNTETSVELNGTALPEVPNLLEEVGIKQGAVTVNVNPKEAVNVLHDAYKSVQEYFKTAVEKIVTPNKKPDENP</sequence>
<protein>
    <submittedName>
        <fullName evidence="1">Uncharacterized protein</fullName>
    </submittedName>
</protein>
<evidence type="ECO:0000313" key="2">
    <source>
        <dbReference type="Proteomes" id="UP000198916"/>
    </source>
</evidence>
<proteinExistence type="predicted"/>
<accession>A0A1H7UDR4</accession>
<gene>
    <name evidence="1" type="ORF">SAMN05421740_11513</name>
</gene>
<dbReference type="EMBL" id="FNZR01000015">
    <property type="protein sequence ID" value="SEL95143.1"/>
    <property type="molecule type" value="Genomic_DNA"/>
</dbReference>
<evidence type="ECO:0000313" key="1">
    <source>
        <dbReference type="EMBL" id="SEL95143.1"/>
    </source>
</evidence>
<keyword evidence="2" id="KW-1185">Reference proteome</keyword>
<dbReference type="AlphaFoldDB" id="A0A1H7UDR4"/>
<reference evidence="2" key="1">
    <citation type="submission" date="2016-10" db="EMBL/GenBank/DDBJ databases">
        <authorList>
            <person name="Varghese N."/>
            <person name="Submissions S."/>
        </authorList>
    </citation>
    <scope>NUCLEOTIDE SEQUENCE [LARGE SCALE GENOMIC DNA]</scope>
    <source>
        <strain evidence="2">Jip14</strain>
    </source>
</reference>
<dbReference type="RefSeq" id="WP_090609283.1">
    <property type="nucleotide sequence ID" value="NZ_FNZR01000015.1"/>
</dbReference>